<dbReference type="PATRIC" id="fig|1229521.3.peg.1743"/>
<gene>
    <name evidence="2" type="ORF">D791_01714</name>
</gene>
<dbReference type="PANTHER" id="PTHR46889:SF4">
    <property type="entry name" value="TRANSPOSASE INSO FOR INSERTION SEQUENCE ELEMENT IS911B-RELATED"/>
    <property type="match status" value="1"/>
</dbReference>
<dbReference type="Pfam" id="PF13683">
    <property type="entry name" value="rve_3"/>
    <property type="match status" value="1"/>
</dbReference>
<organism evidence="2 3">
    <name type="scientific">Nitrincola nitratireducens</name>
    <dbReference type="NCBI Taxonomy" id="1229521"/>
    <lineage>
        <taxon>Bacteria</taxon>
        <taxon>Pseudomonadati</taxon>
        <taxon>Pseudomonadota</taxon>
        <taxon>Gammaproteobacteria</taxon>
        <taxon>Oceanospirillales</taxon>
        <taxon>Oceanospirillaceae</taxon>
        <taxon>Nitrincola</taxon>
    </lineage>
</organism>
<sequence length="79" mass="9222">MRASMGDVGACWDNAVVERFFGSLKHDWLLKIPQPTREHMKKDVAEYMRYYNLERLHTANGDKTPVDYENELKKVSGFS</sequence>
<protein>
    <recommendedName>
        <fullName evidence="1">Integrase catalytic domain-containing protein</fullName>
    </recommendedName>
</protein>
<dbReference type="STRING" id="1229521.D791_01714"/>
<dbReference type="InterPro" id="IPR001584">
    <property type="entry name" value="Integrase_cat-core"/>
</dbReference>
<dbReference type="InterPro" id="IPR012337">
    <property type="entry name" value="RNaseH-like_sf"/>
</dbReference>
<keyword evidence="3" id="KW-1185">Reference proteome</keyword>
<accession>W9UVZ7</accession>
<evidence type="ECO:0000313" key="3">
    <source>
        <dbReference type="Proteomes" id="UP000019464"/>
    </source>
</evidence>
<dbReference type="Gene3D" id="3.30.420.10">
    <property type="entry name" value="Ribonuclease H-like superfamily/Ribonuclease H"/>
    <property type="match status" value="1"/>
</dbReference>
<feature type="domain" description="Integrase catalytic" evidence="1">
    <location>
        <begin position="2"/>
        <end position="65"/>
    </location>
</feature>
<proteinExistence type="predicted"/>
<dbReference type="EMBL" id="AONB01000007">
    <property type="protein sequence ID" value="EXJ11259.1"/>
    <property type="molecule type" value="Genomic_DNA"/>
</dbReference>
<dbReference type="InterPro" id="IPR036397">
    <property type="entry name" value="RNaseH_sf"/>
</dbReference>
<comment type="caution">
    <text evidence="2">The sequence shown here is derived from an EMBL/GenBank/DDBJ whole genome shotgun (WGS) entry which is preliminary data.</text>
</comment>
<dbReference type="AlphaFoldDB" id="W9UVZ7"/>
<dbReference type="GO" id="GO:0003676">
    <property type="term" value="F:nucleic acid binding"/>
    <property type="evidence" value="ECO:0007669"/>
    <property type="project" value="InterPro"/>
</dbReference>
<evidence type="ECO:0000313" key="2">
    <source>
        <dbReference type="EMBL" id="EXJ11259.1"/>
    </source>
</evidence>
<dbReference type="GO" id="GO:0015074">
    <property type="term" value="P:DNA integration"/>
    <property type="evidence" value="ECO:0007669"/>
    <property type="project" value="InterPro"/>
</dbReference>
<reference evidence="3" key="1">
    <citation type="submission" date="2012-11" db="EMBL/GenBank/DDBJ databases">
        <authorList>
            <person name="Singh A."/>
            <person name="Pinnaka A.K."/>
            <person name="Vaidya B."/>
        </authorList>
    </citation>
    <scope>NUCLEOTIDE SEQUENCE [LARGE SCALE GENOMIC DNA]</scope>
    <source>
        <strain evidence="3">AK23</strain>
    </source>
</reference>
<dbReference type="PANTHER" id="PTHR46889">
    <property type="entry name" value="TRANSPOSASE INSF FOR INSERTION SEQUENCE IS3B-RELATED"/>
    <property type="match status" value="1"/>
</dbReference>
<reference evidence="2 3" key="2">
    <citation type="journal article" date="2015" name="Syst. Appl. Microbiol.">
        <title>Nitrincola nitratireducens sp. nov. isolated from a haloalkaline crater lake.</title>
        <authorList>
            <person name="Singh A."/>
            <person name="Vaidya B."/>
            <person name="Tanuku N.R."/>
            <person name="Pinnaka A.K."/>
        </authorList>
    </citation>
    <scope>NUCLEOTIDE SEQUENCE [LARGE SCALE GENOMIC DNA]</scope>
    <source>
        <strain evidence="2 3">AK23</strain>
    </source>
</reference>
<dbReference type="InterPro" id="IPR050900">
    <property type="entry name" value="Transposase_IS3/IS150/IS904"/>
</dbReference>
<evidence type="ECO:0000259" key="1">
    <source>
        <dbReference type="Pfam" id="PF13683"/>
    </source>
</evidence>
<name>W9UVZ7_9GAMM</name>
<dbReference type="Proteomes" id="UP000019464">
    <property type="component" value="Unassembled WGS sequence"/>
</dbReference>
<dbReference type="SUPFAM" id="SSF53098">
    <property type="entry name" value="Ribonuclease H-like"/>
    <property type="match status" value="1"/>
</dbReference>